<feature type="compositionally biased region" description="Low complexity" evidence="1">
    <location>
        <begin position="141"/>
        <end position="155"/>
    </location>
</feature>
<accession>A0AB74UMB8</accession>
<proteinExistence type="predicted"/>
<protein>
    <submittedName>
        <fullName evidence="2">Uncharacterized protein</fullName>
    </submittedName>
</protein>
<feature type="region of interest" description="Disordered" evidence="1">
    <location>
        <begin position="123"/>
        <end position="182"/>
    </location>
</feature>
<reference evidence="2" key="1">
    <citation type="submission" date="2024-10" db="EMBL/GenBank/DDBJ databases">
        <title>Genetic diversity among independent isolates of the Dolichocephalovirinae subfamily.</title>
        <authorList>
            <person name="Ely B."/>
            <person name="Thomas Q."/>
            <person name="Mohammadi T."/>
        </authorList>
    </citation>
    <scope>NUCLEOTIDE SEQUENCE</scope>
</reference>
<feature type="compositionally biased region" description="Low complexity" evidence="1">
    <location>
        <begin position="163"/>
        <end position="182"/>
    </location>
</feature>
<feature type="compositionally biased region" description="Basic residues" evidence="1">
    <location>
        <begin position="130"/>
        <end position="140"/>
    </location>
</feature>
<organism evidence="2">
    <name type="scientific">Caulobacter phage BL57</name>
    <dbReference type="NCBI Taxonomy" id="3348355"/>
    <lineage>
        <taxon>Viruses</taxon>
    </lineage>
</organism>
<sequence>MSDDFDKRFDERKAAIEAGVIGDDVQSQLRLPFPNSAEDLIKRFSSAEPVKFVIGAAVPLSLDKAIDVVMPEDVMVDLERAGRADHAFIDLPFEETEAGPAIYAREGTEKTLADCKAKFADGQKAFGAGRSRKRRPRSRSRSTSTTVRCASTTSTPRPPPASTPTRSSRPATAPSRRAIPPS</sequence>
<gene>
    <name evidence="2" type="ORF">BL57_050</name>
</gene>
<dbReference type="EMBL" id="PQ287320">
    <property type="protein sequence ID" value="XHV10522.1"/>
    <property type="molecule type" value="Genomic_DNA"/>
</dbReference>
<evidence type="ECO:0000256" key="1">
    <source>
        <dbReference type="SAM" id="MobiDB-lite"/>
    </source>
</evidence>
<evidence type="ECO:0000313" key="2">
    <source>
        <dbReference type="EMBL" id="XHV10522.1"/>
    </source>
</evidence>
<name>A0AB74UMB8_9VIRU</name>